<dbReference type="Gene3D" id="3.30.565.10">
    <property type="entry name" value="Histidine kinase-like ATPase, C-terminal domain"/>
    <property type="match status" value="1"/>
</dbReference>
<dbReference type="InterPro" id="IPR003594">
    <property type="entry name" value="HATPase_dom"/>
</dbReference>
<evidence type="ECO:0000256" key="1">
    <source>
        <dbReference type="ARBA" id="ARBA00004651"/>
    </source>
</evidence>
<evidence type="ECO:0000259" key="13">
    <source>
        <dbReference type="PROSITE" id="PS50885"/>
    </source>
</evidence>
<evidence type="ECO:0000256" key="5">
    <source>
        <dbReference type="ARBA" id="ARBA00022692"/>
    </source>
</evidence>
<evidence type="ECO:0000256" key="8">
    <source>
        <dbReference type="ARBA" id="ARBA00022840"/>
    </source>
</evidence>
<dbReference type="SUPFAM" id="SSF158472">
    <property type="entry name" value="HAMP domain-like"/>
    <property type="match status" value="1"/>
</dbReference>
<evidence type="ECO:0000256" key="3">
    <source>
        <dbReference type="ARBA" id="ARBA00022553"/>
    </source>
</evidence>
<comment type="subcellular location">
    <subcellularLocation>
        <location evidence="1">Cell membrane</location>
        <topology evidence="1">Multi-pass membrane protein</topology>
    </subcellularLocation>
</comment>
<proteinExistence type="predicted"/>
<dbReference type="GO" id="GO:0016301">
    <property type="term" value="F:kinase activity"/>
    <property type="evidence" value="ECO:0007669"/>
    <property type="project" value="UniProtKB-KW"/>
</dbReference>
<evidence type="ECO:0000256" key="11">
    <source>
        <dbReference type="ARBA" id="ARBA00023136"/>
    </source>
</evidence>
<evidence type="ECO:0000256" key="7">
    <source>
        <dbReference type="ARBA" id="ARBA00022777"/>
    </source>
</evidence>
<dbReference type="Proteomes" id="UP000198970">
    <property type="component" value="Chromosome I"/>
</dbReference>
<keyword evidence="5 12" id="KW-0812">Transmembrane</keyword>
<evidence type="ECO:0000256" key="10">
    <source>
        <dbReference type="ARBA" id="ARBA00023012"/>
    </source>
</evidence>
<sequence>MIPIKNSFSIRTIILATNIFLVILFTALSFLAFYNISSYQITNIVENNAVGTMINIGNTLDENCYKLFQQITVLVQNKNYNKLQYNLNSNKKTLDPESYIALNNDIRNFYSHNASILESVFLYLNDNSIMLYAGNNSIKQINFDFNKYFGKYGNDGIKWRDINGPSPYETIYPQENSLPITQLLGTPETDVQGIFLIRLKASYLEDIIEKQRITNNSYLTLIQENNYLNPENVPEKYRLSEEVIEKVRSYHSDEQKFYTDKETGCYVLYRPLMLSGLGIMAAIPEEEMYLDLEKSTTILPIAAISLLSLGLIIYSILSIQVSKPIIALTKKISQVGKGDLDTEFNIWGIKEISTLNNTIGELTQNMKHLIHELNLQLENKRRAELSALQSQINPHFLYNTLYSARQLCELGETDNAILMIDSLSTFYRIGVSKGVNMILLKEEIKHVVSYLQIQQLRYEDEFTFYIGIDDAFFDCRIIKLSLQPIVENAIYHGIRPKRSSGMLTITAEPIRDSLYIYLSDDGIGIGKEALAELTEAIHNCNAPNSSQTYGLKNVHQRLQLAYGADYGISIESEIDVGTTVTVKIPFHTEIQPEIKEE</sequence>
<dbReference type="Pfam" id="PF06580">
    <property type="entry name" value="His_kinase"/>
    <property type="match status" value="1"/>
</dbReference>
<keyword evidence="15" id="KW-1185">Reference proteome</keyword>
<keyword evidence="6" id="KW-0547">Nucleotide-binding</keyword>
<evidence type="ECO:0000256" key="9">
    <source>
        <dbReference type="ARBA" id="ARBA00022989"/>
    </source>
</evidence>
<keyword evidence="8" id="KW-0067">ATP-binding</keyword>
<dbReference type="PANTHER" id="PTHR34220:SF11">
    <property type="entry name" value="SENSOR PROTEIN KINASE HPTS"/>
    <property type="match status" value="1"/>
</dbReference>
<keyword evidence="2" id="KW-1003">Cell membrane</keyword>
<dbReference type="PROSITE" id="PS50885">
    <property type="entry name" value="HAMP"/>
    <property type="match status" value="1"/>
</dbReference>
<feature type="transmembrane region" description="Helical" evidence="12">
    <location>
        <begin position="296"/>
        <end position="317"/>
    </location>
</feature>
<keyword evidence="11 12" id="KW-0472">Membrane</keyword>
<dbReference type="PANTHER" id="PTHR34220">
    <property type="entry name" value="SENSOR HISTIDINE KINASE YPDA"/>
    <property type="match status" value="1"/>
</dbReference>
<dbReference type="InterPro" id="IPR036890">
    <property type="entry name" value="HATPase_C_sf"/>
</dbReference>
<feature type="transmembrane region" description="Helical" evidence="12">
    <location>
        <begin position="12"/>
        <end position="34"/>
    </location>
</feature>
<keyword evidence="10" id="KW-0902">Two-component regulatory system</keyword>
<gene>
    <name evidence="14" type="ORF">SAMN02745906_1364</name>
</gene>
<accession>A0ABY1C5V7</accession>
<evidence type="ECO:0000313" key="15">
    <source>
        <dbReference type="Proteomes" id="UP000198970"/>
    </source>
</evidence>
<name>A0ABY1C5V7_9FIRM</name>
<keyword evidence="7 14" id="KW-0418">Kinase</keyword>
<keyword evidence="9 12" id="KW-1133">Transmembrane helix</keyword>
<feature type="domain" description="HAMP" evidence="13">
    <location>
        <begin position="319"/>
        <end position="371"/>
    </location>
</feature>
<evidence type="ECO:0000256" key="2">
    <source>
        <dbReference type="ARBA" id="ARBA00022475"/>
    </source>
</evidence>
<keyword evidence="3" id="KW-0597">Phosphoprotein</keyword>
<evidence type="ECO:0000256" key="12">
    <source>
        <dbReference type="SAM" id="Phobius"/>
    </source>
</evidence>
<dbReference type="Pfam" id="PF02518">
    <property type="entry name" value="HATPase_c"/>
    <property type="match status" value="1"/>
</dbReference>
<feature type="transmembrane region" description="Helical" evidence="12">
    <location>
        <begin position="266"/>
        <end position="284"/>
    </location>
</feature>
<protein>
    <submittedName>
        <fullName evidence="14">Two-component system, sensor histidine kinase YesM</fullName>
    </submittedName>
</protein>
<evidence type="ECO:0000313" key="14">
    <source>
        <dbReference type="EMBL" id="SET71819.1"/>
    </source>
</evidence>
<evidence type="ECO:0000256" key="4">
    <source>
        <dbReference type="ARBA" id="ARBA00022679"/>
    </source>
</evidence>
<dbReference type="Gene3D" id="6.10.340.10">
    <property type="match status" value="1"/>
</dbReference>
<evidence type="ECO:0000256" key="6">
    <source>
        <dbReference type="ARBA" id="ARBA00022741"/>
    </source>
</evidence>
<reference evidence="14 15" key="1">
    <citation type="submission" date="2016-10" db="EMBL/GenBank/DDBJ databases">
        <authorList>
            <person name="Varghese N."/>
            <person name="Submissions S."/>
        </authorList>
    </citation>
    <scope>NUCLEOTIDE SEQUENCE [LARGE SCALE GENOMIC DNA]</scope>
    <source>
        <strain evidence="14 15">ATCC 19403</strain>
    </source>
</reference>
<dbReference type="InterPro" id="IPR050640">
    <property type="entry name" value="Bact_2-comp_sensor_kinase"/>
</dbReference>
<dbReference type="EMBL" id="LT630003">
    <property type="protein sequence ID" value="SET71819.1"/>
    <property type="molecule type" value="Genomic_DNA"/>
</dbReference>
<organism evidence="14 15">
    <name type="scientific">Lacrimispora sphenoides JCM 1415</name>
    <dbReference type="NCBI Taxonomy" id="1297793"/>
    <lineage>
        <taxon>Bacteria</taxon>
        <taxon>Bacillati</taxon>
        <taxon>Bacillota</taxon>
        <taxon>Clostridia</taxon>
        <taxon>Lachnospirales</taxon>
        <taxon>Lachnospiraceae</taxon>
        <taxon>Lacrimispora</taxon>
    </lineage>
</organism>
<dbReference type="InterPro" id="IPR003660">
    <property type="entry name" value="HAMP_dom"/>
</dbReference>
<keyword evidence="4" id="KW-0808">Transferase</keyword>
<dbReference type="SUPFAM" id="SSF55874">
    <property type="entry name" value="ATPase domain of HSP90 chaperone/DNA topoisomerase II/histidine kinase"/>
    <property type="match status" value="1"/>
</dbReference>
<dbReference type="InterPro" id="IPR010559">
    <property type="entry name" value="Sig_transdc_His_kin_internal"/>
</dbReference>